<keyword evidence="2" id="KW-1185">Reference proteome</keyword>
<reference evidence="1 2" key="1">
    <citation type="submission" date="2016-10" db="EMBL/GenBank/DDBJ databases">
        <title>Flavobacterium gilvum sp. nov., isolated from stream water.</title>
        <authorList>
            <person name="Shin S.-K."/>
            <person name="Cho Y.-J."/>
            <person name="Yi H."/>
        </authorList>
    </citation>
    <scope>NUCLEOTIDE SEQUENCE [LARGE SCALE GENOMIC DNA]</scope>
    <source>
        <strain evidence="1 2">EM1308</strain>
    </source>
</reference>
<name>A0AAC9N572_9FLAO</name>
<gene>
    <name evidence="1" type="ORF">EM308_05530</name>
</gene>
<accession>A0AAC9N572</accession>
<protein>
    <submittedName>
        <fullName evidence="1">Uncharacterized protein</fullName>
    </submittedName>
</protein>
<dbReference type="KEGG" id="fgl:EM308_05530"/>
<dbReference type="AlphaFoldDB" id="A0AAC9N572"/>
<evidence type="ECO:0000313" key="1">
    <source>
        <dbReference type="EMBL" id="AOW09012.1"/>
    </source>
</evidence>
<sequence>MQIFHIEDDFLLSKNSVIGVMFYDLFCKKVQRVFKELLFLVMPVFSSNFAALKFTLGNKGNTY</sequence>
<dbReference type="Proteomes" id="UP000175968">
    <property type="component" value="Chromosome"/>
</dbReference>
<evidence type="ECO:0000313" key="2">
    <source>
        <dbReference type="Proteomes" id="UP000175968"/>
    </source>
</evidence>
<dbReference type="EMBL" id="CP017479">
    <property type="protein sequence ID" value="AOW09012.1"/>
    <property type="molecule type" value="Genomic_DNA"/>
</dbReference>
<proteinExistence type="predicted"/>
<organism evidence="1 2">
    <name type="scientific">Flavobacterium gilvum</name>
    <dbReference type="NCBI Taxonomy" id="1492737"/>
    <lineage>
        <taxon>Bacteria</taxon>
        <taxon>Pseudomonadati</taxon>
        <taxon>Bacteroidota</taxon>
        <taxon>Flavobacteriia</taxon>
        <taxon>Flavobacteriales</taxon>
        <taxon>Flavobacteriaceae</taxon>
        <taxon>Flavobacterium</taxon>
    </lineage>
</organism>